<keyword evidence="3" id="KW-0963">Cytoplasm</keyword>
<dbReference type="EMBL" id="RAPK01000008">
    <property type="protein sequence ID" value="RKD73519.1"/>
    <property type="molecule type" value="Genomic_DNA"/>
</dbReference>
<reference evidence="7 8" key="1">
    <citation type="submission" date="2018-09" db="EMBL/GenBank/DDBJ databases">
        <title>Genomic Encyclopedia of Archaeal and Bacterial Type Strains, Phase II (KMG-II): from individual species to whole genera.</title>
        <authorList>
            <person name="Goeker M."/>
        </authorList>
    </citation>
    <scope>NUCLEOTIDE SEQUENCE [LARGE SCALE GENOMIC DNA]</scope>
    <source>
        <strain evidence="7 8">DSM 17008</strain>
    </source>
</reference>
<evidence type="ECO:0000256" key="4">
    <source>
        <dbReference type="ARBA" id="ARBA00022857"/>
    </source>
</evidence>
<dbReference type="RefSeq" id="WP_120193007.1">
    <property type="nucleotide sequence ID" value="NZ_RAPK01000008.1"/>
</dbReference>
<evidence type="ECO:0000256" key="3">
    <source>
        <dbReference type="ARBA" id="ARBA00022490"/>
    </source>
</evidence>
<dbReference type="InterPro" id="IPR036291">
    <property type="entry name" value="NAD(P)-bd_dom_sf"/>
</dbReference>
<dbReference type="NCBIfam" id="NF005381">
    <property type="entry name" value="PRK06924.1"/>
    <property type="match status" value="1"/>
</dbReference>
<dbReference type="Gene3D" id="3.40.50.720">
    <property type="entry name" value="NAD(P)-binding Rossmann-like Domain"/>
    <property type="match status" value="1"/>
</dbReference>
<dbReference type="PRINTS" id="PR00080">
    <property type="entry name" value="SDRFAMILY"/>
</dbReference>
<dbReference type="PROSITE" id="PS00061">
    <property type="entry name" value="ADH_SHORT"/>
    <property type="match status" value="1"/>
</dbReference>
<evidence type="ECO:0000256" key="2">
    <source>
        <dbReference type="ARBA" id="ARBA00006484"/>
    </source>
</evidence>
<dbReference type="SUPFAM" id="SSF51735">
    <property type="entry name" value="NAD(P)-binding Rossmann-fold domains"/>
    <property type="match status" value="1"/>
</dbReference>
<dbReference type="AlphaFoldDB" id="A0A419V4R8"/>
<comment type="subcellular location">
    <subcellularLocation>
        <location evidence="1">Cytoplasm</location>
    </subcellularLocation>
</comment>
<dbReference type="GO" id="GO:0004757">
    <property type="term" value="F:sepiapterin reductase (NADP+) activity"/>
    <property type="evidence" value="ECO:0007669"/>
    <property type="project" value="TreeGrafter"/>
</dbReference>
<evidence type="ECO:0000256" key="1">
    <source>
        <dbReference type="ARBA" id="ARBA00004496"/>
    </source>
</evidence>
<name>A0A419V4R8_9BACL</name>
<evidence type="ECO:0000256" key="6">
    <source>
        <dbReference type="RuleBase" id="RU000363"/>
    </source>
</evidence>
<dbReference type="InterPro" id="IPR002347">
    <property type="entry name" value="SDR_fam"/>
</dbReference>
<keyword evidence="5" id="KW-0560">Oxidoreductase</keyword>
<sequence>MKYIIITGASKGIGRAAALQFAKKGTHLFLSARSNLEDLVPLIEEKGASVSVFRADLSISGEADKMMEAAGQEIRRDNPEEAVLINNAGMVEPVGPSISYRSEDVSRHMELNLSAPIVCAAHFMRSLEDNKGLKTIINISSGAAHSTIFGWSAYSSSKAGLEQFTKTAAMEQQDTSYPVSVYAFSPGIVDTPMQESIRSVSKDNFRDLEQFKSYKKEGMLLPPEKVAEALERLLESPPSNGSSVSVNSYM</sequence>
<evidence type="ECO:0000313" key="8">
    <source>
        <dbReference type="Proteomes" id="UP000285120"/>
    </source>
</evidence>
<proteinExistence type="inferred from homology"/>
<gene>
    <name evidence="7" type="ORF">ATL39_1815</name>
</gene>
<keyword evidence="4" id="KW-0521">NADP</keyword>
<protein>
    <submittedName>
        <fullName evidence="7">Benzil reductase ((S)-benzoin forming)</fullName>
    </submittedName>
</protein>
<evidence type="ECO:0000256" key="5">
    <source>
        <dbReference type="ARBA" id="ARBA00023002"/>
    </source>
</evidence>
<accession>A0A419V4R8</accession>
<evidence type="ECO:0000313" key="7">
    <source>
        <dbReference type="EMBL" id="RKD73519.1"/>
    </source>
</evidence>
<dbReference type="Proteomes" id="UP000285120">
    <property type="component" value="Unassembled WGS sequence"/>
</dbReference>
<dbReference type="GO" id="GO:0005737">
    <property type="term" value="C:cytoplasm"/>
    <property type="evidence" value="ECO:0007669"/>
    <property type="project" value="UniProtKB-SubCell"/>
</dbReference>
<organism evidence="7 8">
    <name type="scientific">Sinobaca qinghaiensis</name>
    <dbReference type="NCBI Taxonomy" id="342944"/>
    <lineage>
        <taxon>Bacteria</taxon>
        <taxon>Bacillati</taxon>
        <taxon>Bacillota</taxon>
        <taxon>Bacilli</taxon>
        <taxon>Bacillales</taxon>
        <taxon>Sporolactobacillaceae</taxon>
        <taxon>Sinobaca</taxon>
    </lineage>
</organism>
<dbReference type="InterPro" id="IPR020904">
    <property type="entry name" value="Sc_DH/Rdtase_CS"/>
</dbReference>
<dbReference type="InterPro" id="IPR051721">
    <property type="entry name" value="Biopterin_syn/organic_redct"/>
</dbReference>
<dbReference type="GO" id="GO:0006729">
    <property type="term" value="P:tetrahydrobiopterin biosynthetic process"/>
    <property type="evidence" value="ECO:0007669"/>
    <property type="project" value="TreeGrafter"/>
</dbReference>
<dbReference type="PANTHER" id="PTHR44085">
    <property type="entry name" value="SEPIAPTERIN REDUCTASE"/>
    <property type="match status" value="1"/>
</dbReference>
<dbReference type="Pfam" id="PF00106">
    <property type="entry name" value="adh_short"/>
    <property type="match status" value="1"/>
</dbReference>
<dbReference type="PRINTS" id="PR00081">
    <property type="entry name" value="GDHRDH"/>
</dbReference>
<keyword evidence="8" id="KW-1185">Reference proteome</keyword>
<comment type="caution">
    <text evidence="7">The sequence shown here is derived from an EMBL/GenBank/DDBJ whole genome shotgun (WGS) entry which is preliminary data.</text>
</comment>
<dbReference type="OrthoDB" id="9794387at2"/>
<comment type="similarity">
    <text evidence="2 6">Belongs to the short-chain dehydrogenases/reductases (SDR) family.</text>
</comment>
<dbReference type="PANTHER" id="PTHR44085:SF2">
    <property type="entry name" value="SEPIAPTERIN REDUCTASE"/>
    <property type="match status" value="1"/>
</dbReference>